<dbReference type="InterPro" id="IPR022742">
    <property type="entry name" value="Hydrolase_4"/>
</dbReference>
<evidence type="ECO:0000313" key="6">
    <source>
        <dbReference type="Proteomes" id="UP001301388"/>
    </source>
</evidence>
<feature type="domain" description="Serine aminopeptidase S33" evidence="4">
    <location>
        <begin position="112"/>
        <end position="219"/>
    </location>
</feature>
<dbReference type="PRINTS" id="PR00111">
    <property type="entry name" value="ABHYDROLASE"/>
</dbReference>
<evidence type="ECO:0000256" key="1">
    <source>
        <dbReference type="SAM" id="MobiDB-lite"/>
    </source>
</evidence>
<feature type="compositionally biased region" description="Polar residues" evidence="1">
    <location>
        <begin position="1"/>
        <end position="23"/>
    </location>
</feature>
<keyword evidence="2" id="KW-0812">Transmembrane</keyword>
<feature type="domain" description="Serine hydrolase" evidence="3">
    <location>
        <begin position="241"/>
        <end position="291"/>
    </location>
</feature>
<dbReference type="Proteomes" id="UP001301388">
    <property type="component" value="Unassembled WGS sequence"/>
</dbReference>
<dbReference type="InterPro" id="IPR005645">
    <property type="entry name" value="FSH-like_dom"/>
</dbReference>
<feature type="region of interest" description="Disordered" evidence="1">
    <location>
        <begin position="1"/>
        <end position="26"/>
    </location>
</feature>
<keyword evidence="5" id="KW-0378">Hydrolase</keyword>
<gene>
    <name evidence="5" type="ORF">VB774_14710</name>
</gene>
<protein>
    <submittedName>
        <fullName evidence="5">Alpha/beta fold hydrolase</fullName>
    </submittedName>
</protein>
<evidence type="ECO:0000259" key="3">
    <source>
        <dbReference type="Pfam" id="PF03959"/>
    </source>
</evidence>
<keyword evidence="2" id="KW-1133">Transmembrane helix</keyword>
<feature type="transmembrane region" description="Helical" evidence="2">
    <location>
        <begin position="32"/>
        <end position="53"/>
    </location>
</feature>
<evidence type="ECO:0000259" key="4">
    <source>
        <dbReference type="Pfam" id="PF12146"/>
    </source>
</evidence>
<keyword evidence="6" id="KW-1185">Reference proteome</keyword>
<dbReference type="EMBL" id="JAYGIE010000079">
    <property type="protein sequence ID" value="MEA5478876.1"/>
    <property type="molecule type" value="Genomic_DNA"/>
</dbReference>
<dbReference type="Gene3D" id="3.40.50.1820">
    <property type="entry name" value="alpha/beta hydrolase"/>
    <property type="match status" value="1"/>
</dbReference>
<sequence>MESKNSINESSLESLQPDQSGKQSPKRWLRPVSIAGIAIASFYGSVCAGLWVGQTKLVFSPEKEITTTPAKFNAKYEDVLIPVKKADGTSENIHGWWLPNAKQEEKANLSDRQVILYLHGKGKNISANAKHANRLMRMGFSVLLIDYRGYGRSEGGFPNESSVYTDAQTAWDYLIQKGYQPSQIMIYGHSLGGAIAIDLGLKQPKAMGLIIDASFTSMSDMAQLDPKYRVFPIDLLIHQRFDSIAKVRSLSVPVLYIHGTADDLIPAVMSQSLYEATPTRKQIVLIPNGGHNNNASTNEPLYLNSIRSFFKL</sequence>
<dbReference type="Pfam" id="PF12146">
    <property type="entry name" value="Hydrolase_4"/>
    <property type="match status" value="1"/>
</dbReference>
<dbReference type="SUPFAM" id="SSF53474">
    <property type="entry name" value="alpha/beta-Hydrolases"/>
    <property type="match status" value="1"/>
</dbReference>
<name>A0ABU5TKS9_9CYAN</name>
<dbReference type="Pfam" id="PF03959">
    <property type="entry name" value="FSH1"/>
    <property type="match status" value="1"/>
</dbReference>
<keyword evidence="2" id="KW-0472">Membrane</keyword>
<evidence type="ECO:0000256" key="2">
    <source>
        <dbReference type="SAM" id="Phobius"/>
    </source>
</evidence>
<comment type="caution">
    <text evidence="5">The sequence shown here is derived from an EMBL/GenBank/DDBJ whole genome shotgun (WGS) entry which is preliminary data.</text>
</comment>
<reference evidence="5 6" key="1">
    <citation type="submission" date="2023-12" db="EMBL/GenBank/DDBJ databases">
        <title>Baltic Sea Cyanobacteria.</title>
        <authorList>
            <person name="Delbaje E."/>
            <person name="Fewer D.P."/>
            <person name="Shishido T.K."/>
        </authorList>
    </citation>
    <scope>NUCLEOTIDE SEQUENCE [LARGE SCALE GENOMIC DNA]</scope>
    <source>
        <strain evidence="5 6">UHCC 0370</strain>
    </source>
</reference>
<organism evidence="5 6">
    <name type="scientific">Pseudanabaena galeata UHCC 0370</name>
    <dbReference type="NCBI Taxonomy" id="3110310"/>
    <lineage>
        <taxon>Bacteria</taxon>
        <taxon>Bacillati</taxon>
        <taxon>Cyanobacteriota</taxon>
        <taxon>Cyanophyceae</taxon>
        <taxon>Pseudanabaenales</taxon>
        <taxon>Pseudanabaenaceae</taxon>
        <taxon>Pseudanabaena</taxon>
    </lineage>
</organism>
<accession>A0ABU5TKS9</accession>
<dbReference type="InterPro" id="IPR029058">
    <property type="entry name" value="AB_hydrolase_fold"/>
</dbReference>
<dbReference type="InterPro" id="IPR000073">
    <property type="entry name" value="AB_hydrolase_1"/>
</dbReference>
<dbReference type="PANTHER" id="PTHR12277">
    <property type="entry name" value="ALPHA/BETA HYDROLASE DOMAIN-CONTAINING PROTEIN"/>
    <property type="match status" value="1"/>
</dbReference>
<evidence type="ECO:0000313" key="5">
    <source>
        <dbReference type="EMBL" id="MEA5478876.1"/>
    </source>
</evidence>
<dbReference type="PANTHER" id="PTHR12277:SF81">
    <property type="entry name" value="PROTEIN ABHD13"/>
    <property type="match status" value="1"/>
</dbReference>
<dbReference type="GO" id="GO:0016787">
    <property type="term" value="F:hydrolase activity"/>
    <property type="evidence" value="ECO:0007669"/>
    <property type="project" value="UniProtKB-KW"/>
</dbReference>
<proteinExistence type="predicted"/>
<dbReference type="RefSeq" id="WP_323262261.1">
    <property type="nucleotide sequence ID" value="NZ_JAYGIE010000079.1"/>
</dbReference>